<dbReference type="Gene3D" id="4.10.410.10">
    <property type="entry name" value="Pancreatic trypsin inhibitor Kunitz domain"/>
    <property type="match status" value="1"/>
</dbReference>
<feature type="signal peptide" evidence="1">
    <location>
        <begin position="1"/>
        <end position="19"/>
    </location>
</feature>
<name>V5HIZ3_IXORI</name>
<dbReference type="AlphaFoldDB" id="V5HIZ3"/>
<dbReference type="InterPro" id="IPR002223">
    <property type="entry name" value="Kunitz_BPTI"/>
</dbReference>
<evidence type="ECO:0000259" key="2">
    <source>
        <dbReference type="PROSITE" id="PS50279"/>
    </source>
</evidence>
<evidence type="ECO:0000256" key="1">
    <source>
        <dbReference type="SAM" id="SignalP"/>
    </source>
</evidence>
<dbReference type="Pfam" id="PF00014">
    <property type="entry name" value="Kunitz_BPTI"/>
    <property type="match status" value="1"/>
</dbReference>
<dbReference type="GO" id="GO:0004867">
    <property type="term" value="F:serine-type endopeptidase inhibitor activity"/>
    <property type="evidence" value="ECO:0007669"/>
    <property type="project" value="InterPro"/>
</dbReference>
<dbReference type="SUPFAM" id="SSF57362">
    <property type="entry name" value="BPTI-like"/>
    <property type="match status" value="1"/>
</dbReference>
<dbReference type="PROSITE" id="PS51257">
    <property type="entry name" value="PROKAR_LIPOPROTEIN"/>
    <property type="match status" value="1"/>
</dbReference>
<evidence type="ECO:0000313" key="3">
    <source>
        <dbReference type="EMBL" id="JAB77554.1"/>
    </source>
</evidence>
<proteinExistence type="evidence at transcript level"/>
<accession>V5HIZ3</accession>
<dbReference type="SMART" id="SM00131">
    <property type="entry name" value="KU"/>
    <property type="match status" value="1"/>
</dbReference>
<sequence>MKAAIAVVCLLAAVACVIALLPERVCRAPHPVSMCAPGTPVSWMWYFDNHTDECQKYRGCGKGYNDFGSKECCADSCPYGKHHPPGKRGNVSGRKTVTDSVANTGSKDCGCPLQRKIDNKAPPKFLNKVVDKN</sequence>
<keyword evidence="1" id="KW-0732">Signal</keyword>
<feature type="domain" description="BPTI/Kunitz inhibitor" evidence="2">
    <location>
        <begin position="26"/>
        <end position="77"/>
    </location>
</feature>
<dbReference type="InterPro" id="IPR036880">
    <property type="entry name" value="Kunitz_BPTI_sf"/>
</dbReference>
<dbReference type="EMBL" id="GANP01006914">
    <property type="protein sequence ID" value="JAB77554.1"/>
    <property type="molecule type" value="mRNA"/>
</dbReference>
<protein>
    <submittedName>
        <fullName evidence="3">Putative tick kunitz 38</fullName>
    </submittedName>
</protein>
<feature type="chain" id="PRO_5004738021" evidence="1">
    <location>
        <begin position="20"/>
        <end position="133"/>
    </location>
</feature>
<organism evidence="3">
    <name type="scientific">Ixodes ricinus</name>
    <name type="common">Common tick</name>
    <name type="synonym">Acarus ricinus</name>
    <dbReference type="NCBI Taxonomy" id="34613"/>
    <lineage>
        <taxon>Eukaryota</taxon>
        <taxon>Metazoa</taxon>
        <taxon>Ecdysozoa</taxon>
        <taxon>Arthropoda</taxon>
        <taxon>Chelicerata</taxon>
        <taxon>Arachnida</taxon>
        <taxon>Acari</taxon>
        <taxon>Parasitiformes</taxon>
        <taxon>Ixodida</taxon>
        <taxon>Ixodoidea</taxon>
        <taxon>Ixodidae</taxon>
        <taxon>Ixodinae</taxon>
        <taxon>Ixodes</taxon>
    </lineage>
</organism>
<dbReference type="PROSITE" id="PS50279">
    <property type="entry name" value="BPTI_KUNITZ_2"/>
    <property type="match status" value="1"/>
</dbReference>
<reference evidence="3" key="1">
    <citation type="journal article" date="2015" name="Sci. Rep.">
        <title>Tissue- and time-dependent transcription in Ixodes ricinus salivary glands and midguts when blood feeding on the vertebrate host.</title>
        <authorList>
            <person name="Kotsyfakis M."/>
            <person name="Schwarz A."/>
            <person name="Erhart J."/>
            <person name="Ribeiro J.M."/>
        </authorList>
    </citation>
    <scope>NUCLEOTIDE SEQUENCE</scope>
    <source>
        <tissue evidence="3">Salivary gland and midgut</tissue>
    </source>
</reference>